<gene>
    <name evidence="1" type="ORF">GEV33_004624</name>
</gene>
<comment type="caution">
    <text evidence="1">The sequence shown here is derived from an EMBL/GenBank/DDBJ whole genome shotgun (WGS) entry which is preliminary data.</text>
</comment>
<dbReference type="EMBL" id="JABDTM020018241">
    <property type="protein sequence ID" value="KAH0818167.1"/>
    <property type="molecule type" value="Genomic_DNA"/>
</dbReference>
<proteinExistence type="predicted"/>
<dbReference type="AlphaFoldDB" id="A0A8J6LFH1"/>
<name>A0A8J6LFH1_TENMO</name>
<keyword evidence="2" id="KW-1185">Reference proteome</keyword>
<dbReference type="Proteomes" id="UP000719412">
    <property type="component" value="Unassembled WGS sequence"/>
</dbReference>
<organism evidence="1 2">
    <name type="scientific">Tenebrio molitor</name>
    <name type="common">Yellow mealworm beetle</name>
    <dbReference type="NCBI Taxonomy" id="7067"/>
    <lineage>
        <taxon>Eukaryota</taxon>
        <taxon>Metazoa</taxon>
        <taxon>Ecdysozoa</taxon>
        <taxon>Arthropoda</taxon>
        <taxon>Hexapoda</taxon>
        <taxon>Insecta</taxon>
        <taxon>Pterygota</taxon>
        <taxon>Neoptera</taxon>
        <taxon>Endopterygota</taxon>
        <taxon>Coleoptera</taxon>
        <taxon>Polyphaga</taxon>
        <taxon>Cucujiformia</taxon>
        <taxon>Tenebrionidae</taxon>
        <taxon>Tenebrio</taxon>
    </lineage>
</organism>
<evidence type="ECO:0000313" key="1">
    <source>
        <dbReference type="EMBL" id="KAH0818167.1"/>
    </source>
</evidence>
<accession>A0A8J6LFH1</accession>
<reference evidence="1" key="1">
    <citation type="journal article" date="2020" name="J Insects Food Feed">
        <title>The yellow mealworm (Tenebrio molitor) genome: a resource for the emerging insects as food and feed industry.</title>
        <authorList>
            <person name="Eriksson T."/>
            <person name="Andere A."/>
            <person name="Kelstrup H."/>
            <person name="Emery V."/>
            <person name="Picard C."/>
        </authorList>
    </citation>
    <scope>NUCLEOTIDE SEQUENCE</scope>
    <source>
        <strain evidence="1">Stoneville</strain>
        <tissue evidence="1">Whole head</tissue>
    </source>
</reference>
<protein>
    <submittedName>
        <fullName evidence="1">Uncharacterized protein</fullName>
    </submittedName>
</protein>
<reference evidence="1" key="2">
    <citation type="submission" date="2021-08" db="EMBL/GenBank/DDBJ databases">
        <authorList>
            <person name="Eriksson T."/>
        </authorList>
    </citation>
    <scope>NUCLEOTIDE SEQUENCE</scope>
    <source>
        <strain evidence="1">Stoneville</strain>
        <tissue evidence="1">Whole head</tissue>
    </source>
</reference>
<evidence type="ECO:0000313" key="2">
    <source>
        <dbReference type="Proteomes" id="UP000719412"/>
    </source>
</evidence>
<sequence>MANIFDPDRNPHRRIIQGFLFTSFTKTIFYKDVSTLEEVIQLGLPTATSRWNLIYKDSDIMRRLKTKQVDPNDVLDLVAFQRNIITFDTKLFLTLITKSKYVDDDGQPLLHIVNECVSTFKIATLVPKESAFLNVFDDVIIKLYESGLTWKWYNDMFDSIVAEKMIRISKKRKRVKSFSLRDTESAFCIIALGLAYEYWYVYQTHFLLVNFLTLQVLQTDNHIFELNKFTQTAIEVMNSYDYFIAIKIEENFLNQSVNPSESRFYNTSIRHGKVSDFNPITNEELFNIKTY</sequence>